<evidence type="ECO:0000313" key="1">
    <source>
        <dbReference type="EMBL" id="KAF2433358.1"/>
    </source>
</evidence>
<dbReference type="EMBL" id="MU007021">
    <property type="protein sequence ID" value="KAF2433358.1"/>
    <property type="molecule type" value="Genomic_DNA"/>
</dbReference>
<accession>A0A9P4U1V5</accession>
<reference evidence="1" key="1">
    <citation type="journal article" date="2020" name="Stud. Mycol.">
        <title>101 Dothideomycetes genomes: a test case for predicting lifestyles and emergence of pathogens.</title>
        <authorList>
            <person name="Haridas S."/>
            <person name="Albert R."/>
            <person name="Binder M."/>
            <person name="Bloem J."/>
            <person name="Labutti K."/>
            <person name="Salamov A."/>
            <person name="Andreopoulos B."/>
            <person name="Baker S."/>
            <person name="Barry K."/>
            <person name="Bills G."/>
            <person name="Bluhm B."/>
            <person name="Cannon C."/>
            <person name="Castanera R."/>
            <person name="Culley D."/>
            <person name="Daum C."/>
            <person name="Ezra D."/>
            <person name="Gonzalez J."/>
            <person name="Henrissat B."/>
            <person name="Kuo A."/>
            <person name="Liang C."/>
            <person name="Lipzen A."/>
            <person name="Lutzoni F."/>
            <person name="Magnuson J."/>
            <person name="Mondo S."/>
            <person name="Nolan M."/>
            <person name="Ohm R."/>
            <person name="Pangilinan J."/>
            <person name="Park H.-J."/>
            <person name="Ramirez L."/>
            <person name="Alfaro M."/>
            <person name="Sun H."/>
            <person name="Tritt A."/>
            <person name="Yoshinaga Y."/>
            <person name="Zwiers L.-H."/>
            <person name="Turgeon B."/>
            <person name="Goodwin S."/>
            <person name="Spatafora J."/>
            <person name="Crous P."/>
            <person name="Grigoriev I."/>
        </authorList>
    </citation>
    <scope>NUCLEOTIDE SEQUENCE</scope>
    <source>
        <strain evidence="1">CBS 130266</strain>
    </source>
</reference>
<dbReference type="Proteomes" id="UP000800235">
    <property type="component" value="Unassembled WGS sequence"/>
</dbReference>
<comment type="caution">
    <text evidence="1">The sequence shown here is derived from an EMBL/GenBank/DDBJ whole genome shotgun (WGS) entry which is preliminary data.</text>
</comment>
<name>A0A9P4U1V5_9PEZI</name>
<gene>
    <name evidence="1" type="ORF">EJ08DRAFT_731699</name>
</gene>
<dbReference type="AlphaFoldDB" id="A0A9P4U1V5"/>
<keyword evidence="2" id="KW-1185">Reference proteome</keyword>
<organism evidence="1 2">
    <name type="scientific">Tothia fuscella</name>
    <dbReference type="NCBI Taxonomy" id="1048955"/>
    <lineage>
        <taxon>Eukaryota</taxon>
        <taxon>Fungi</taxon>
        <taxon>Dikarya</taxon>
        <taxon>Ascomycota</taxon>
        <taxon>Pezizomycotina</taxon>
        <taxon>Dothideomycetes</taxon>
        <taxon>Pleosporomycetidae</taxon>
        <taxon>Venturiales</taxon>
        <taxon>Cylindrosympodiaceae</taxon>
        <taxon>Tothia</taxon>
    </lineage>
</organism>
<sequence length="221" mass="24694">MLFDDTRNLEKAPTKQYASFTSTMVYATAHYAKRQIYEDNVCWIGDTDITNERDRQNIAVKYRTPFGIGIVIPNVQVVRFGLSSSSMASSKPICERRVEGSCSWTLKKADVWWNLGERGSAAALSMDSKLLSEDLKPTGIAVGVFAPDASVDRERQRRESWSSLVDSILSKQERVGGEKVQPTDTGRPTAIQPTGCSITNINEDYRSAAYYHFKFIGCIDT</sequence>
<dbReference type="OrthoDB" id="5296at2759"/>
<protein>
    <submittedName>
        <fullName evidence="1">Uncharacterized protein</fullName>
    </submittedName>
</protein>
<proteinExistence type="predicted"/>
<evidence type="ECO:0000313" key="2">
    <source>
        <dbReference type="Proteomes" id="UP000800235"/>
    </source>
</evidence>